<protein>
    <recommendedName>
        <fullName evidence="4">DoxX family membrane protein</fullName>
    </recommendedName>
</protein>
<comment type="caution">
    <text evidence="2">The sequence shown here is derived from an EMBL/GenBank/DDBJ whole genome shotgun (WGS) entry which is preliminary data.</text>
</comment>
<evidence type="ECO:0000256" key="1">
    <source>
        <dbReference type="SAM" id="Phobius"/>
    </source>
</evidence>
<evidence type="ECO:0000313" key="3">
    <source>
        <dbReference type="Proteomes" id="UP001324595"/>
    </source>
</evidence>
<name>A0ABU5X8U2_BORPP</name>
<keyword evidence="1" id="KW-0812">Transmembrane</keyword>
<keyword evidence="3" id="KW-1185">Reference proteome</keyword>
<feature type="transmembrane region" description="Helical" evidence="1">
    <location>
        <begin position="57"/>
        <end position="79"/>
    </location>
</feature>
<keyword evidence="1" id="KW-0472">Membrane</keyword>
<reference evidence="2 3" key="1">
    <citation type="submission" date="2023-12" db="EMBL/GenBank/DDBJ databases">
        <title>Draft Genome Sequences of Bordetella parapertussis clinical Isolates from Colombia, 2023.</title>
        <authorList>
            <person name="Montilla E.A."/>
            <person name="Rojas F."/>
            <person name="Vargas M.N."/>
            <person name="Bonilla V."/>
            <person name="Duarte C."/>
        </authorList>
    </citation>
    <scope>NUCLEOTIDE SEQUENCE [LARGE SCALE GENOMIC DNA]</scope>
    <source>
        <strain evidence="2 3">320001806</strain>
    </source>
</reference>
<keyword evidence="1" id="KW-1133">Transmembrane helix</keyword>
<feature type="transmembrane region" description="Helical" evidence="1">
    <location>
        <begin position="86"/>
        <end position="103"/>
    </location>
</feature>
<accession>A0ABU5X8U2</accession>
<dbReference type="EMBL" id="JAXUBE010000103">
    <property type="protein sequence ID" value="MEB2665203.1"/>
    <property type="molecule type" value="Genomic_DNA"/>
</dbReference>
<dbReference type="Proteomes" id="UP001324595">
    <property type="component" value="Unassembled WGS sequence"/>
</dbReference>
<sequence length="170" mass="17716">MSRTSLSSLAPRPHRLLSLAWAATVLSLRVGMGISGLFCAWRYLVDLRPVRPLFDGVAAGATPLALYAAFEAGCAVLLMAGASTRIAAAGMTAAHIAGVALALPAHGLWIPLPSALWLACLALLWCHGPGPCSVDACLHPAAIAPLSPPPMTRRNGRFSLLFQRFAIGPS</sequence>
<gene>
    <name evidence="2" type="ORF">U5T69_18945</name>
</gene>
<dbReference type="RefSeq" id="WP_323670086.1">
    <property type="nucleotide sequence ID" value="NZ_JAXUBE010000103.1"/>
</dbReference>
<proteinExistence type="predicted"/>
<evidence type="ECO:0000313" key="2">
    <source>
        <dbReference type="EMBL" id="MEB2665203.1"/>
    </source>
</evidence>
<evidence type="ECO:0008006" key="4">
    <source>
        <dbReference type="Google" id="ProtNLM"/>
    </source>
</evidence>
<organism evidence="2 3">
    <name type="scientific">Bordetella parapertussis</name>
    <dbReference type="NCBI Taxonomy" id="519"/>
    <lineage>
        <taxon>Bacteria</taxon>
        <taxon>Pseudomonadati</taxon>
        <taxon>Pseudomonadota</taxon>
        <taxon>Betaproteobacteria</taxon>
        <taxon>Burkholderiales</taxon>
        <taxon>Alcaligenaceae</taxon>
        <taxon>Bordetella</taxon>
    </lineage>
</organism>